<dbReference type="GO" id="GO:0003730">
    <property type="term" value="F:mRNA 3'-UTR binding"/>
    <property type="evidence" value="ECO:0007669"/>
    <property type="project" value="InterPro"/>
</dbReference>
<dbReference type="FunFam" id="3.30.70.330:FF:000086">
    <property type="entry name" value="Putative Cytoplasmic polyadenylation element-binding protein 1"/>
    <property type="match status" value="1"/>
</dbReference>
<dbReference type="GO" id="GO:2000766">
    <property type="term" value="P:negative regulation of cytoplasmic translation"/>
    <property type="evidence" value="ECO:0007669"/>
    <property type="project" value="TreeGrafter"/>
</dbReference>
<evidence type="ECO:0000313" key="14">
    <source>
        <dbReference type="Proteomes" id="UP001174909"/>
    </source>
</evidence>
<dbReference type="EMBL" id="CASHTH010003405">
    <property type="protein sequence ID" value="CAI8044599.1"/>
    <property type="molecule type" value="Genomic_DNA"/>
</dbReference>
<comment type="caution">
    <text evidence="13">The sequence shown here is derived from an EMBL/GenBank/DDBJ whole genome shotgun (WGS) entry which is preliminary data.</text>
</comment>
<dbReference type="GO" id="GO:0046872">
    <property type="term" value="F:metal ion binding"/>
    <property type="evidence" value="ECO:0007669"/>
    <property type="project" value="UniProtKB-KW"/>
</dbReference>
<evidence type="ECO:0000313" key="13">
    <source>
        <dbReference type="EMBL" id="CAI8044599.1"/>
    </source>
</evidence>
<dbReference type="CDD" id="cd12725">
    <property type="entry name" value="RRM2_CPEB1"/>
    <property type="match status" value="1"/>
</dbReference>
<dbReference type="SMART" id="SM00360">
    <property type="entry name" value="RRM"/>
    <property type="match status" value="2"/>
</dbReference>
<keyword evidence="4" id="KW-0507">mRNA processing</keyword>
<dbReference type="Pfam" id="PF16367">
    <property type="entry name" value="RRM_7"/>
    <property type="match status" value="1"/>
</dbReference>
<evidence type="ECO:0000256" key="10">
    <source>
        <dbReference type="PROSITE-ProRule" id="PRU00176"/>
    </source>
</evidence>
<dbReference type="SUPFAM" id="SSF54928">
    <property type="entry name" value="RNA-binding domain, RBD"/>
    <property type="match status" value="1"/>
</dbReference>
<evidence type="ECO:0000259" key="12">
    <source>
        <dbReference type="PROSITE" id="PS50102"/>
    </source>
</evidence>
<dbReference type="Proteomes" id="UP001174909">
    <property type="component" value="Unassembled WGS sequence"/>
</dbReference>
<dbReference type="GO" id="GO:0006397">
    <property type="term" value="P:mRNA processing"/>
    <property type="evidence" value="ECO:0007669"/>
    <property type="project" value="UniProtKB-KW"/>
</dbReference>
<dbReference type="Pfam" id="PF16366">
    <property type="entry name" value="CEBP_ZZ"/>
    <property type="match status" value="1"/>
</dbReference>
<evidence type="ECO:0000256" key="5">
    <source>
        <dbReference type="ARBA" id="ARBA00022723"/>
    </source>
</evidence>
<reference evidence="13" key="1">
    <citation type="submission" date="2023-03" db="EMBL/GenBank/DDBJ databases">
        <authorList>
            <person name="Steffen K."/>
            <person name="Cardenas P."/>
        </authorList>
    </citation>
    <scope>NUCLEOTIDE SEQUENCE</scope>
</reference>
<evidence type="ECO:0000256" key="2">
    <source>
        <dbReference type="ARBA" id="ARBA00010347"/>
    </source>
</evidence>
<dbReference type="InterPro" id="IPR034977">
    <property type="entry name" value="CPEB1_RRM1"/>
</dbReference>
<evidence type="ECO:0000256" key="4">
    <source>
        <dbReference type="ARBA" id="ARBA00022664"/>
    </source>
</evidence>
<keyword evidence="14" id="KW-1185">Reference proteome</keyword>
<keyword evidence="8" id="KW-0810">Translation regulation</keyword>
<evidence type="ECO:0000256" key="8">
    <source>
        <dbReference type="ARBA" id="ARBA00022845"/>
    </source>
</evidence>
<feature type="compositionally biased region" description="Polar residues" evidence="11">
    <location>
        <begin position="1"/>
        <end position="14"/>
    </location>
</feature>
<accession>A0AA35TB71</accession>
<keyword evidence="6" id="KW-0677">Repeat</keyword>
<evidence type="ECO:0000256" key="3">
    <source>
        <dbReference type="ARBA" id="ARBA00022490"/>
    </source>
</evidence>
<keyword evidence="9 10" id="KW-0694">RNA-binding</keyword>
<organism evidence="13 14">
    <name type="scientific">Geodia barretti</name>
    <name type="common">Barrett's horny sponge</name>
    <dbReference type="NCBI Taxonomy" id="519541"/>
    <lineage>
        <taxon>Eukaryota</taxon>
        <taxon>Metazoa</taxon>
        <taxon>Porifera</taxon>
        <taxon>Demospongiae</taxon>
        <taxon>Heteroscleromorpha</taxon>
        <taxon>Tetractinellida</taxon>
        <taxon>Astrophorina</taxon>
        <taxon>Geodiidae</taxon>
        <taxon>Geodia</taxon>
    </lineage>
</organism>
<keyword evidence="3" id="KW-0963">Cytoplasm</keyword>
<protein>
    <submittedName>
        <fullName evidence="13">Cytoplasmic polyadenylation element-binding protein 1</fullName>
    </submittedName>
</protein>
<dbReference type="InterPro" id="IPR032296">
    <property type="entry name" value="CEBP_ZZ"/>
</dbReference>
<dbReference type="FunFam" id="4.10.640.40:FF:000002">
    <property type="entry name" value="Putative Cytoplasmic polyadenylation element-binding protein 1"/>
    <property type="match status" value="1"/>
</dbReference>
<feature type="domain" description="RRM" evidence="12">
    <location>
        <begin position="331"/>
        <end position="412"/>
    </location>
</feature>
<dbReference type="InterPro" id="IPR000504">
    <property type="entry name" value="RRM_dom"/>
</dbReference>
<dbReference type="InterPro" id="IPR038446">
    <property type="entry name" value="CEBP_ZZ_sf"/>
</dbReference>
<dbReference type="GO" id="GO:0043022">
    <property type="term" value="F:ribosome binding"/>
    <property type="evidence" value="ECO:0007669"/>
    <property type="project" value="TreeGrafter"/>
</dbReference>
<dbReference type="Gene3D" id="3.30.70.330">
    <property type="match status" value="2"/>
</dbReference>
<comment type="similarity">
    <text evidence="2">Belongs to the RRM CPEB family.</text>
</comment>
<feature type="domain" description="RRM" evidence="12">
    <location>
        <begin position="220"/>
        <end position="309"/>
    </location>
</feature>
<dbReference type="Gene3D" id="4.10.640.40">
    <property type="entry name" value="Cytoplasmic polyadenylation element-binding protein, ZZ domain"/>
    <property type="match status" value="1"/>
</dbReference>
<dbReference type="InterPro" id="IPR035979">
    <property type="entry name" value="RBD_domain_sf"/>
</dbReference>
<dbReference type="PROSITE" id="PS50102">
    <property type="entry name" value="RRM"/>
    <property type="match status" value="2"/>
</dbReference>
<dbReference type="CDD" id="cd19757">
    <property type="entry name" value="Bbox1"/>
    <property type="match status" value="1"/>
</dbReference>
<dbReference type="InterPro" id="IPR012677">
    <property type="entry name" value="Nucleotide-bd_a/b_plait_sf"/>
</dbReference>
<feature type="compositionally biased region" description="Low complexity" evidence="11">
    <location>
        <begin position="27"/>
        <end position="40"/>
    </location>
</feature>
<evidence type="ECO:0000256" key="7">
    <source>
        <dbReference type="ARBA" id="ARBA00022833"/>
    </source>
</evidence>
<evidence type="ECO:0000256" key="1">
    <source>
        <dbReference type="ARBA" id="ARBA00004496"/>
    </source>
</evidence>
<dbReference type="InterPro" id="IPR034819">
    <property type="entry name" value="CPEB"/>
</dbReference>
<evidence type="ECO:0000256" key="6">
    <source>
        <dbReference type="ARBA" id="ARBA00022737"/>
    </source>
</evidence>
<evidence type="ECO:0000256" key="9">
    <source>
        <dbReference type="ARBA" id="ARBA00022884"/>
    </source>
</evidence>
<feature type="region of interest" description="Disordered" evidence="11">
    <location>
        <begin position="1"/>
        <end position="51"/>
    </location>
</feature>
<evidence type="ECO:0000256" key="11">
    <source>
        <dbReference type="SAM" id="MobiDB-lite"/>
    </source>
</evidence>
<dbReference type="PANTHER" id="PTHR12566:SF9">
    <property type="entry name" value="CYTOPLASMIC POLYADENYLATION ELEMENT-BINDING PROTEIN 1"/>
    <property type="match status" value="1"/>
</dbReference>
<dbReference type="GO" id="GO:0005737">
    <property type="term" value="C:cytoplasm"/>
    <property type="evidence" value="ECO:0007669"/>
    <property type="project" value="UniProtKB-SubCell"/>
</dbReference>
<dbReference type="FunFam" id="3.30.70.330:FF:000054">
    <property type="entry name" value="Cytoplasmic polyadenylation element-binding protein 1"/>
    <property type="match status" value="1"/>
</dbReference>
<keyword evidence="5" id="KW-0479">Metal-binding</keyword>
<gene>
    <name evidence="13" type="ORF">GBAR_LOCUS24719</name>
</gene>
<sequence>MAMTQTQSPWTYTSPMELPLAPRGLNSSGSESSIDSGFDSPLGSGKGSDSPVARALNMLSRLSISSAPSDISGGGVVNASCRGNHQISSPTNLSPELECKTFTTGLLGSDGESDPFDSSSSPEADSGHDFLQQPWHTIPYTPPPPPSHVFPLPTHTTSYGLGMYEPTLLAPGGVERTYYPKSTSCHIGGQGNPFSNNSDVICTWSGQLPPRRHKNPTYSPRVFLGGVPWDITEAALLATFQPCGNLSVDWPGKDNKHNRHPPKGYVYLTFDMEKSVKNLLVNCMHDPMDTSQYYFKVCSRRVRNKEVQVIPWALSDSNSIRCPSPRLDPSRTVFVGGLHGLLNADILAHIMNDLFGGVVYAGIDTDRYKYPIGSGRVTFGNQRSFMKAVKAGFVEIKTPKFSKKVQIDPYLEDSLCTMCSRVVGPYFCRDFKCFKYFCRSCWQWQHSIDGYQSHKPLTRTSKARSL</sequence>
<dbReference type="GO" id="GO:0045202">
    <property type="term" value="C:synapse"/>
    <property type="evidence" value="ECO:0007669"/>
    <property type="project" value="TreeGrafter"/>
</dbReference>
<dbReference type="CDD" id="cd12723">
    <property type="entry name" value="RRM1_CPEB1"/>
    <property type="match status" value="1"/>
</dbReference>
<dbReference type="GO" id="GO:0005634">
    <property type="term" value="C:nucleus"/>
    <property type="evidence" value="ECO:0007669"/>
    <property type="project" value="TreeGrafter"/>
</dbReference>
<feature type="region of interest" description="Disordered" evidence="11">
    <location>
        <begin position="103"/>
        <end position="129"/>
    </location>
</feature>
<dbReference type="PANTHER" id="PTHR12566">
    <property type="entry name" value="CYTOPLASMIC POLYADENYLATION ELEMENT BINDING PROTEIN CPEB"/>
    <property type="match status" value="1"/>
</dbReference>
<keyword evidence="7" id="KW-0862">Zinc</keyword>
<comment type="subcellular location">
    <subcellularLocation>
        <location evidence="1">Cytoplasm</location>
    </subcellularLocation>
</comment>
<dbReference type="GO" id="GO:0008135">
    <property type="term" value="F:translation factor activity, RNA binding"/>
    <property type="evidence" value="ECO:0007669"/>
    <property type="project" value="TreeGrafter"/>
</dbReference>
<name>A0AA35TB71_GEOBA</name>
<dbReference type="AlphaFoldDB" id="A0AA35TB71"/>
<proteinExistence type="inferred from homology"/>
<dbReference type="GO" id="GO:0000900">
    <property type="term" value="F:mRNA regulatory element binding translation repressor activity"/>
    <property type="evidence" value="ECO:0007669"/>
    <property type="project" value="TreeGrafter"/>
</dbReference>